<reference evidence="3" key="1">
    <citation type="journal article" date="2019" name="PLoS Negl. Trop. Dis.">
        <title>Revisiting the worldwide diversity of Leptospira species in the environment.</title>
        <authorList>
            <person name="Vincent A.T."/>
            <person name="Schiettekatte O."/>
            <person name="Bourhy P."/>
            <person name="Veyrier F.J."/>
            <person name="Picardeau M."/>
        </authorList>
    </citation>
    <scope>NUCLEOTIDE SEQUENCE [LARGE SCALE GENOMIC DNA]</scope>
    <source>
        <strain evidence="3">201601955</strain>
    </source>
</reference>
<dbReference type="InterPro" id="IPR000182">
    <property type="entry name" value="GNAT_dom"/>
</dbReference>
<keyword evidence="3" id="KW-1185">Reference proteome</keyword>
<dbReference type="InterPro" id="IPR016181">
    <property type="entry name" value="Acyl_CoA_acyltransferase"/>
</dbReference>
<protein>
    <submittedName>
        <fullName evidence="2">GNAT family N-acetyltransferase</fullName>
    </submittedName>
</protein>
<evidence type="ECO:0000313" key="2">
    <source>
        <dbReference type="EMBL" id="TGM60815.1"/>
    </source>
</evidence>
<evidence type="ECO:0000259" key="1">
    <source>
        <dbReference type="PROSITE" id="PS51186"/>
    </source>
</evidence>
<dbReference type="Pfam" id="PF00583">
    <property type="entry name" value="Acetyltransf_1"/>
    <property type="match status" value="1"/>
</dbReference>
<dbReference type="PROSITE" id="PS51186">
    <property type="entry name" value="GNAT"/>
    <property type="match status" value="1"/>
</dbReference>
<name>A0ABY2NT65_9LEPT</name>
<gene>
    <name evidence="2" type="ORF">EHQ95_02130</name>
</gene>
<dbReference type="EMBL" id="RQHF01000008">
    <property type="protein sequence ID" value="TGM60815.1"/>
    <property type="molecule type" value="Genomic_DNA"/>
</dbReference>
<evidence type="ECO:0000313" key="3">
    <source>
        <dbReference type="Proteomes" id="UP000298112"/>
    </source>
</evidence>
<proteinExistence type="predicted"/>
<feature type="domain" description="N-acetyltransferase" evidence="1">
    <location>
        <begin position="3"/>
        <end position="153"/>
    </location>
</feature>
<dbReference type="SUPFAM" id="SSF55729">
    <property type="entry name" value="Acyl-CoA N-acyltransferases (Nat)"/>
    <property type="match status" value="1"/>
</dbReference>
<dbReference type="Gene3D" id="3.40.630.30">
    <property type="match status" value="1"/>
</dbReference>
<accession>A0ABY2NT65</accession>
<dbReference type="Proteomes" id="UP000298112">
    <property type="component" value="Unassembled WGS sequence"/>
</dbReference>
<comment type="caution">
    <text evidence="2">The sequence shown here is derived from an EMBL/GenBank/DDBJ whole genome shotgun (WGS) entry which is preliminary data.</text>
</comment>
<dbReference type="CDD" id="cd04301">
    <property type="entry name" value="NAT_SF"/>
    <property type="match status" value="1"/>
</dbReference>
<sequence>MHLSVRKATEDDCKLLFDWANEPEVRKASFSTEKIEWLGHTNWFFQKLKNPNSLILILEADGSPAGLIRFDKDTEQNYFLISFLLDEKFRGMSLGTTLISKGLAYLSSGQQGPIVCVGFVKKENIASQRAFYKNEFLLESESDDNLKFIKTIE</sequence>
<organism evidence="2 3">
    <name type="scientific">Leptospira vanthielii</name>
    <dbReference type="NCBI Taxonomy" id="293085"/>
    <lineage>
        <taxon>Bacteria</taxon>
        <taxon>Pseudomonadati</taxon>
        <taxon>Spirochaetota</taxon>
        <taxon>Spirochaetia</taxon>
        <taxon>Leptospirales</taxon>
        <taxon>Leptospiraceae</taxon>
        <taxon>Leptospira</taxon>
    </lineage>
</organism>